<feature type="transmembrane region" description="Helical" evidence="1">
    <location>
        <begin position="318"/>
        <end position="335"/>
    </location>
</feature>
<dbReference type="AlphaFoldDB" id="A0A1K0GPH7"/>
<keyword evidence="1" id="KW-1133">Transmembrane helix</keyword>
<dbReference type="PROSITE" id="PS51832">
    <property type="entry name" value="HD_GYP"/>
    <property type="match status" value="1"/>
</dbReference>
<feature type="transmembrane region" description="Helical" evidence="1">
    <location>
        <begin position="131"/>
        <end position="152"/>
    </location>
</feature>
<feature type="transmembrane region" description="Helical" evidence="1">
    <location>
        <begin position="222"/>
        <end position="244"/>
    </location>
</feature>
<comment type="caution">
    <text evidence="4">The sequence shown here is derived from an EMBL/GenBank/DDBJ whole genome shotgun (WGS) entry which is preliminary data.</text>
</comment>
<proteinExistence type="predicted"/>
<protein>
    <recommendedName>
        <fullName evidence="6">Diguanylate cyclase (GGDEF)-like protein</fullName>
    </recommendedName>
</protein>
<dbReference type="Proteomes" id="UP000182486">
    <property type="component" value="Unassembled WGS sequence"/>
</dbReference>
<gene>
    <name evidence="4" type="ORF">BG844_10630</name>
</gene>
<dbReference type="InterPro" id="IPR029787">
    <property type="entry name" value="Nucleotide_cyclase"/>
</dbReference>
<feature type="transmembrane region" description="Helical" evidence="1">
    <location>
        <begin position="92"/>
        <end position="111"/>
    </location>
</feature>
<accession>A0A1K0GPH7</accession>
<feature type="transmembrane region" description="Helical" evidence="1">
    <location>
        <begin position="159"/>
        <end position="178"/>
    </location>
</feature>
<dbReference type="EMBL" id="MEIA01000104">
    <property type="protein sequence ID" value="OJF14278.1"/>
    <property type="molecule type" value="Genomic_DNA"/>
</dbReference>
<dbReference type="PANTHER" id="PTHR45138">
    <property type="entry name" value="REGULATORY COMPONENTS OF SENSORY TRANSDUCTION SYSTEM"/>
    <property type="match status" value="1"/>
</dbReference>
<dbReference type="InterPro" id="IPR003607">
    <property type="entry name" value="HD/PDEase_dom"/>
</dbReference>
<keyword evidence="1" id="KW-0472">Membrane</keyword>
<feature type="transmembrane region" description="Helical" evidence="1">
    <location>
        <begin position="288"/>
        <end position="306"/>
    </location>
</feature>
<dbReference type="PANTHER" id="PTHR45138:SF9">
    <property type="entry name" value="DIGUANYLATE CYCLASE DGCM-RELATED"/>
    <property type="match status" value="1"/>
</dbReference>
<keyword evidence="5" id="KW-1185">Reference proteome</keyword>
<evidence type="ECO:0000313" key="5">
    <source>
        <dbReference type="Proteomes" id="UP000182486"/>
    </source>
</evidence>
<feature type="transmembrane region" description="Helical" evidence="1">
    <location>
        <begin position="66"/>
        <end position="85"/>
    </location>
</feature>
<keyword evidence="1" id="KW-0812">Transmembrane</keyword>
<feature type="domain" description="HD-GYP" evidence="3">
    <location>
        <begin position="536"/>
        <end position="731"/>
    </location>
</feature>
<dbReference type="Gene3D" id="3.30.70.270">
    <property type="match status" value="1"/>
</dbReference>
<dbReference type="SMART" id="SM00471">
    <property type="entry name" value="HDc"/>
    <property type="match status" value="1"/>
</dbReference>
<dbReference type="SMART" id="SM00267">
    <property type="entry name" value="GGDEF"/>
    <property type="match status" value="1"/>
</dbReference>
<evidence type="ECO:0000256" key="1">
    <source>
        <dbReference type="SAM" id="Phobius"/>
    </source>
</evidence>
<dbReference type="Pfam" id="PF00990">
    <property type="entry name" value="GGDEF"/>
    <property type="match status" value="1"/>
</dbReference>
<dbReference type="Pfam" id="PF13487">
    <property type="entry name" value="HD_5"/>
    <property type="match status" value="1"/>
</dbReference>
<dbReference type="GO" id="GO:0052621">
    <property type="term" value="F:diguanylate cyclase activity"/>
    <property type="evidence" value="ECO:0007669"/>
    <property type="project" value="TreeGrafter"/>
</dbReference>
<dbReference type="CDD" id="cd01949">
    <property type="entry name" value="GGDEF"/>
    <property type="match status" value="1"/>
</dbReference>
<dbReference type="InterPro" id="IPR000160">
    <property type="entry name" value="GGDEF_dom"/>
</dbReference>
<dbReference type="RefSeq" id="WP_071804952.1">
    <property type="nucleotide sequence ID" value="NZ_MEIA01000104.1"/>
</dbReference>
<feature type="transmembrane region" description="Helical" evidence="1">
    <location>
        <begin position="31"/>
        <end position="54"/>
    </location>
</feature>
<feature type="domain" description="GGDEF" evidence="2">
    <location>
        <begin position="388"/>
        <end position="530"/>
    </location>
</feature>
<evidence type="ECO:0000313" key="4">
    <source>
        <dbReference type="EMBL" id="OJF14278.1"/>
    </source>
</evidence>
<dbReference type="InterPro" id="IPR050469">
    <property type="entry name" value="Diguanylate_Cyclase"/>
</dbReference>
<dbReference type="Gene3D" id="1.10.3210.10">
    <property type="entry name" value="Hypothetical protein af1432"/>
    <property type="match status" value="1"/>
</dbReference>
<name>A0A1K0GPH7_9ACTN</name>
<evidence type="ECO:0008006" key="6">
    <source>
        <dbReference type="Google" id="ProtNLM"/>
    </source>
</evidence>
<dbReference type="InterPro" id="IPR043128">
    <property type="entry name" value="Rev_trsase/Diguanyl_cyclase"/>
</dbReference>
<dbReference type="FunFam" id="3.30.70.270:FF:000001">
    <property type="entry name" value="Diguanylate cyclase domain protein"/>
    <property type="match status" value="1"/>
</dbReference>
<dbReference type="NCBIfam" id="TIGR00254">
    <property type="entry name" value="GGDEF"/>
    <property type="match status" value="1"/>
</dbReference>
<evidence type="ECO:0000259" key="3">
    <source>
        <dbReference type="PROSITE" id="PS51832"/>
    </source>
</evidence>
<dbReference type="InterPro" id="IPR037522">
    <property type="entry name" value="HD_GYP_dom"/>
</dbReference>
<reference evidence="4 5" key="1">
    <citation type="submission" date="2016-09" db="EMBL/GenBank/DDBJ databases">
        <title>Couchioplanes caeruleus draft genome sequence.</title>
        <authorList>
            <person name="Sheehan J."/>
            <person name="Caffrey P."/>
        </authorList>
    </citation>
    <scope>NUCLEOTIDE SEQUENCE [LARGE SCALE GENOMIC DNA]</scope>
    <source>
        <strain evidence="4 5">DSM 43634</strain>
    </source>
</reference>
<sequence length="741" mass="79068">MDSSGARVDTPVELRLREQVALRRAALSDRVCWAVAGAGVVWLGLYAVLTALAQDSPRLAWFQGNVLYPVPMLVAVVLSAMAARVSQGRGRAMWRLLFAVGVCSLAGDLIWTGYGLVTAGGPPTPSIADAAYLLANVLTVPAIVIGFGAAHVLRRARGLLDAALIAVGLGAVGWPLLIAPQLPDSFDLDAVVVVAYPLLDVMILATLAAVGFAGHRLVPYPVLLMAASYLVMAVTDCVFTYVAVVHTYTDGSWLNVPWQARRVLIVLAALVAVRHRSEARVARFDRDLAFPAVLVAVLSVAALVGAEQVRNGRVGGGTLGVAAFVCGGLLVRQLFTTRDRTRLAHELQVSLQEQERLAVTDSLTGLYNRRFFQEMLKLESERAVRADEPMALIVVDLDRFKQINDTHGHPTGDAVLVQVADRIRQAVRNSDIVARYGGEEFVCLLPGAGEEAAAEVAERVRWCVRRTPIQTGPGHEIAVTASLGFAVTTSVTTDGAGTDGIDVERLVAAADRALYEAKAGGRDRVVSADRPLATPIEEDIALPAGLLWLADQVDAEHGTGQHSAVARWCLAVGDRLGLDMATLRATAAAGRLHDIGKITVDEAVLRKPGQPDADEWAQLRCHPQEGARLVANLGEHGDLASLIAAHHERYDGTGYPQGLAGEQIPIGARIIAICDAWAAMRTDRPYARALTTAEARAQIELGRGGQFDPTVADAFLALLDEGVIDDMPPARAVPRDDARAR</sequence>
<feature type="transmembrane region" description="Helical" evidence="1">
    <location>
        <begin position="190"/>
        <end position="210"/>
    </location>
</feature>
<dbReference type="SUPFAM" id="SSF109604">
    <property type="entry name" value="HD-domain/PDEase-like"/>
    <property type="match status" value="1"/>
</dbReference>
<dbReference type="PROSITE" id="PS50887">
    <property type="entry name" value="GGDEF"/>
    <property type="match status" value="1"/>
</dbReference>
<evidence type="ECO:0000259" key="2">
    <source>
        <dbReference type="PROSITE" id="PS50887"/>
    </source>
</evidence>
<dbReference type="SUPFAM" id="SSF55073">
    <property type="entry name" value="Nucleotide cyclase"/>
    <property type="match status" value="1"/>
</dbReference>
<organism evidence="4 5">
    <name type="scientific">Couchioplanes caeruleus subsp. caeruleus</name>
    <dbReference type="NCBI Taxonomy" id="56427"/>
    <lineage>
        <taxon>Bacteria</taxon>
        <taxon>Bacillati</taxon>
        <taxon>Actinomycetota</taxon>
        <taxon>Actinomycetes</taxon>
        <taxon>Micromonosporales</taxon>
        <taxon>Micromonosporaceae</taxon>
        <taxon>Couchioplanes</taxon>
    </lineage>
</organism>
<dbReference type="CDD" id="cd00077">
    <property type="entry name" value="HDc"/>
    <property type="match status" value="1"/>
</dbReference>